<evidence type="ECO:0000313" key="3">
    <source>
        <dbReference type="Proteomes" id="UP000596739"/>
    </source>
</evidence>
<gene>
    <name evidence="2" type="ORF">JHL18_13360</name>
</gene>
<keyword evidence="3" id="KW-1185">Reference proteome</keyword>
<proteinExistence type="predicted"/>
<dbReference type="Proteomes" id="UP000596739">
    <property type="component" value="Unassembled WGS sequence"/>
</dbReference>
<sequence>MARKKENRFLELEADEKLSHYLFLQIGFALSFIFLFIPLLGIVYFIVILIASIVVVIKIMRFMSRCSYELN</sequence>
<dbReference type="EMBL" id="JAENHN010000038">
    <property type="protein sequence ID" value="MBK1811607.1"/>
    <property type="molecule type" value="Genomic_DNA"/>
</dbReference>
<feature type="transmembrane region" description="Helical" evidence="1">
    <location>
        <begin position="21"/>
        <end position="37"/>
    </location>
</feature>
<organism evidence="2 3">
    <name type="scientific">Clostridium yunnanense</name>
    <dbReference type="NCBI Taxonomy" id="2800325"/>
    <lineage>
        <taxon>Bacteria</taxon>
        <taxon>Bacillati</taxon>
        <taxon>Bacillota</taxon>
        <taxon>Clostridia</taxon>
        <taxon>Eubacteriales</taxon>
        <taxon>Clostridiaceae</taxon>
        <taxon>Clostridium</taxon>
    </lineage>
</organism>
<accession>A0ABS1EQG6</accession>
<dbReference type="RefSeq" id="WP_200269990.1">
    <property type="nucleotide sequence ID" value="NZ_JAENHN010000038.1"/>
</dbReference>
<keyword evidence="1" id="KW-0472">Membrane</keyword>
<keyword evidence="1" id="KW-1133">Transmembrane helix</keyword>
<evidence type="ECO:0000256" key="1">
    <source>
        <dbReference type="SAM" id="Phobius"/>
    </source>
</evidence>
<name>A0ABS1EQG6_9CLOT</name>
<comment type="caution">
    <text evidence="2">The sequence shown here is derived from an EMBL/GenBank/DDBJ whole genome shotgun (WGS) entry which is preliminary data.</text>
</comment>
<evidence type="ECO:0000313" key="2">
    <source>
        <dbReference type="EMBL" id="MBK1811607.1"/>
    </source>
</evidence>
<protein>
    <submittedName>
        <fullName evidence="2">Uncharacterized protein</fullName>
    </submittedName>
</protein>
<reference evidence="3" key="1">
    <citation type="submission" date="2021-01" db="EMBL/GenBank/DDBJ databases">
        <title>Genome public.</title>
        <authorList>
            <person name="Liu C."/>
            <person name="Sun Q."/>
        </authorList>
    </citation>
    <scope>NUCLEOTIDE SEQUENCE [LARGE SCALE GENOMIC DNA]</scope>
    <source>
        <strain evidence="3">YIM B02505</strain>
    </source>
</reference>
<keyword evidence="1" id="KW-0812">Transmembrane</keyword>